<dbReference type="Pfam" id="PF02771">
    <property type="entry name" value="Acyl-CoA_dh_N"/>
    <property type="match status" value="1"/>
</dbReference>
<evidence type="ECO:0000256" key="13">
    <source>
        <dbReference type="ARBA" id="ARBA00049247"/>
    </source>
</evidence>
<dbReference type="Gene3D" id="1.20.140.10">
    <property type="entry name" value="Butyryl-CoA Dehydrogenase, subunit A, domain 3"/>
    <property type="match status" value="1"/>
</dbReference>
<keyword evidence="11" id="KW-0443">Lipid metabolism</keyword>
<organism evidence="18 19">
    <name type="scientific">Vibrio hippocampi</name>
    <dbReference type="NCBI Taxonomy" id="654686"/>
    <lineage>
        <taxon>Bacteria</taxon>
        <taxon>Pseudomonadati</taxon>
        <taxon>Pseudomonadota</taxon>
        <taxon>Gammaproteobacteria</taxon>
        <taxon>Vibrionales</taxon>
        <taxon>Vibrionaceae</taxon>
        <taxon>Vibrio</taxon>
    </lineage>
</organism>
<dbReference type="PANTHER" id="PTHR48083">
    <property type="entry name" value="MEDIUM-CHAIN SPECIFIC ACYL-COA DEHYDROGENASE, MITOCHONDRIAL-RELATED"/>
    <property type="match status" value="1"/>
</dbReference>
<evidence type="ECO:0000259" key="17">
    <source>
        <dbReference type="Pfam" id="PF09317"/>
    </source>
</evidence>
<evidence type="ECO:0000256" key="14">
    <source>
        <dbReference type="SAM" id="Phobius"/>
    </source>
</evidence>
<dbReference type="InterPro" id="IPR037069">
    <property type="entry name" value="AcylCoA_DH/ox_N_sf"/>
</dbReference>
<dbReference type="EMBL" id="CAKLCM010000002">
    <property type="protein sequence ID" value="CAH0524970.1"/>
    <property type="molecule type" value="Genomic_DNA"/>
</dbReference>
<comment type="cofactor">
    <cofactor evidence="1">
        <name>FAD</name>
        <dbReference type="ChEBI" id="CHEBI:57692"/>
    </cofactor>
</comment>
<evidence type="ECO:0000259" key="16">
    <source>
        <dbReference type="Pfam" id="PF02771"/>
    </source>
</evidence>
<evidence type="ECO:0000256" key="1">
    <source>
        <dbReference type="ARBA" id="ARBA00001974"/>
    </source>
</evidence>
<comment type="catalytic activity">
    <reaction evidence="12">
        <text>a medium-chain 2,3-saturated fatty acyl-CoA + oxidized [electron-transfer flavoprotein] + H(+) = a medium-chain (2E)-enoyl-CoA + reduced [electron-transfer flavoprotein]</text>
        <dbReference type="Rhea" id="RHEA:14477"/>
        <dbReference type="Rhea" id="RHEA-COMP:10685"/>
        <dbReference type="Rhea" id="RHEA-COMP:10686"/>
        <dbReference type="ChEBI" id="CHEBI:15378"/>
        <dbReference type="ChEBI" id="CHEBI:57692"/>
        <dbReference type="ChEBI" id="CHEBI:58307"/>
        <dbReference type="ChEBI" id="CHEBI:83723"/>
        <dbReference type="ChEBI" id="CHEBI:83726"/>
        <dbReference type="EC" id="1.3.8.7"/>
    </reaction>
</comment>
<dbReference type="NCBIfam" id="NF038187">
    <property type="entry name" value="FadE_coli"/>
    <property type="match status" value="1"/>
</dbReference>
<evidence type="ECO:0000256" key="2">
    <source>
        <dbReference type="ARBA" id="ARBA00005005"/>
    </source>
</evidence>
<dbReference type="GO" id="GO:0070991">
    <property type="term" value="F:medium-chain fatty acyl-CoA dehydrogenase activity"/>
    <property type="evidence" value="ECO:0007669"/>
    <property type="project" value="UniProtKB-EC"/>
</dbReference>
<evidence type="ECO:0000256" key="11">
    <source>
        <dbReference type="ARBA" id="ARBA00023098"/>
    </source>
</evidence>
<keyword evidence="19" id="KW-1185">Reference proteome</keyword>
<evidence type="ECO:0000256" key="5">
    <source>
        <dbReference type="ARBA" id="ARBA00012040"/>
    </source>
</evidence>
<keyword evidence="10 18" id="KW-0560">Oxidoreductase</keyword>
<keyword evidence="8" id="KW-0274">FAD</keyword>
<dbReference type="Pfam" id="PF00441">
    <property type="entry name" value="Acyl-CoA_dh_1"/>
    <property type="match status" value="1"/>
</dbReference>
<keyword evidence="14" id="KW-1133">Transmembrane helix</keyword>
<dbReference type="SUPFAM" id="SSF56645">
    <property type="entry name" value="Acyl-CoA dehydrogenase NM domain-like"/>
    <property type="match status" value="1"/>
</dbReference>
<dbReference type="RefSeq" id="WP_237483683.1">
    <property type="nucleotide sequence ID" value="NZ_CAKLCM010000002.1"/>
</dbReference>
<evidence type="ECO:0000256" key="12">
    <source>
        <dbReference type="ARBA" id="ARBA00047882"/>
    </source>
</evidence>
<dbReference type="SUPFAM" id="SSF47203">
    <property type="entry name" value="Acyl-CoA dehydrogenase C-terminal domain-like"/>
    <property type="match status" value="1"/>
</dbReference>
<comment type="catalytic activity">
    <reaction evidence="13">
        <text>a long-chain 2,3-saturated fatty acyl-CoA + oxidized [electron-transfer flavoprotein] + H(+) = a long-chain (2E)-enoyl-CoA + reduced [electron-transfer flavoprotein]</text>
        <dbReference type="Rhea" id="RHEA:17721"/>
        <dbReference type="Rhea" id="RHEA-COMP:10685"/>
        <dbReference type="Rhea" id="RHEA-COMP:10686"/>
        <dbReference type="ChEBI" id="CHEBI:15378"/>
        <dbReference type="ChEBI" id="CHEBI:57692"/>
        <dbReference type="ChEBI" id="CHEBI:58307"/>
        <dbReference type="ChEBI" id="CHEBI:83721"/>
        <dbReference type="ChEBI" id="CHEBI:83727"/>
        <dbReference type="EC" id="1.3.8.8"/>
    </reaction>
</comment>
<dbReference type="InterPro" id="IPR050741">
    <property type="entry name" value="Acyl-CoA_dehydrogenase"/>
</dbReference>
<keyword evidence="14" id="KW-0812">Transmembrane</keyword>
<dbReference type="Proteomes" id="UP000838160">
    <property type="component" value="Unassembled WGS sequence"/>
</dbReference>
<name>A0ABN8DDI6_9VIBR</name>
<evidence type="ECO:0000313" key="19">
    <source>
        <dbReference type="Proteomes" id="UP000838160"/>
    </source>
</evidence>
<dbReference type="InterPro" id="IPR046373">
    <property type="entry name" value="Acyl-CoA_Oxase/DH_mid-dom_sf"/>
</dbReference>
<feature type="transmembrane region" description="Helical" evidence="14">
    <location>
        <begin position="25"/>
        <end position="42"/>
    </location>
</feature>
<dbReference type="InterPro" id="IPR013786">
    <property type="entry name" value="AcylCoA_DH/ox_N"/>
</dbReference>
<evidence type="ECO:0000256" key="10">
    <source>
        <dbReference type="ARBA" id="ARBA00023002"/>
    </source>
</evidence>
<dbReference type="Pfam" id="PF09317">
    <property type="entry name" value="ACDH_C"/>
    <property type="match status" value="1"/>
</dbReference>
<evidence type="ECO:0000256" key="8">
    <source>
        <dbReference type="ARBA" id="ARBA00022827"/>
    </source>
</evidence>
<dbReference type="InterPro" id="IPR036250">
    <property type="entry name" value="AcylCo_DH-like_C"/>
</dbReference>
<evidence type="ECO:0000256" key="3">
    <source>
        <dbReference type="ARBA" id="ARBA00009347"/>
    </source>
</evidence>
<dbReference type="InterPro" id="IPR009075">
    <property type="entry name" value="AcylCo_DH/oxidase_C"/>
</dbReference>
<dbReference type="NCBIfam" id="NF007000">
    <property type="entry name" value="PRK09463.1"/>
    <property type="match status" value="1"/>
</dbReference>
<feature type="domain" description="Acyl-CoA dehydrogenase/oxidase C-terminal" evidence="15">
    <location>
        <begin position="361"/>
        <end position="508"/>
    </location>
</feature>
<comment type="pathway">
    <text evidence="2">Lipid metabolism; fatty acid beta-oxidation.</text>
</comment>
<keyword evidence="7" id="KW-0285">Flavoprotein</keyword>
<feature type="domain" description="Acyl-CoA dehydrogenase C-terminal bacterial-type" evidence="17">
    <location>
        <begin position="515"/>
        <end position="796"/>
    </location>
</feature>
<dbReference type="InterPro" id="IPR009100">
    <property type="entry name" value="AcylCoA_DH/oxidase_NM_dom_sf"/>
</dbReference>
<evidence type="ECO:0000313" key="18">
    <source>
        <dbReference type="EMBL" id="CAH0524970.1"/>
    </source>
</evidence>
<evidence type="ECO:0000256" key="7">
    <source>
        <dbReference type="ARBA" id="ARBA00022630"/>
    </source>
</evidence>
<reference evidence="18" key="1">
    <citation type="submission" date="2021-12" db="EMBL/GenBank/DDBJ databases">
        <authorList>
            <person name="Rodrigo-Torres L."/>
            <person name="Arahal R. D."/>
            <person name="Lucena T."/>
        </authorList>
    </citation>
    <scope>NUCLEOTIDE SEQUENCE</scope>
    <source>
        <strain evidence="18">CECT 8226</strain>
    </source>
</reference>
<sequence length="817" mass="89605">MDMLLALILLTGAFAVSLYRRSSLPITLALTTFAMIVGTLLGGFAMFSWLLYIAIVAIACVPPIRQALVTQRALTMFRKVLPAMSKTEKEALEAGTVWWEAELFTGKPQWQKLQQISRAKLSEEEQAFLDGPVNTVCEMVNDYQVTHDLADLPPEVWQYLKQHKFFAMIIKKQYGGLEFSAYAQSLVLQKLTGVSSVLASTVGVPNSLGPGELLQHYGTQQQKDYYLPRLAVGKEIPCFALTSPEAGSDAGAIPDFGIVCEGTWEGKTVLGMKLTWNKRYITLAPVATVLGLAFKLRDPDKLIGDTDDLGITCALIPTHLKGVEIGHRHFPLNVPFQNGPTRANELFVPLDFIIGGAEMAGQGWRMLVECLSVGRGITLPSNTTGGLKSAALATGAYARIRRQFKQPIGKMEGIEEPLARIGGNAYMMDAASELTVTGIDLGEKPSVISAIVKYHCTHRSQRGIIDAMDIVGGKGICLGPSNFLARGYQGSPIAITVEGANILTRSMIIFGQGAIRCHPFVLKEMQAAHSSSATAMSDFDQALAGHIHFVLSNFVTSLWLGVTDGRGSATPHRDATARYYQQLNRYSANLALLADISMAVLGGSLKKRERLSARLGDILSQMYLCSAALKRFDNEGRNSEDLPLLHWSMQDSLLQIEQALDEFTTNFPNRVIGKLLRLVTLPLGKTRKAPSDKLDSLVARILQTPCAARSRLGRGQYLEPTEHNPVGRIEQALHVILEAEPIFLRACKELDIRRPFTQLDKFADEALQQGVIDQEEAKRLVEAEAHRLYTINVDDFAPQELAANPVYPSPRAMDEVA</sequence>
<feature type="domain" description="Acyl-CoA dehydrogenase/oxidase N-terminal" evidence="16">
    <location>
        <begin position="122"/>
        <end position="233"/>
    </location>
</feature>
<protein>
    <recommendedName>
        <fullName evidence="6">Acyl-coenzyme A dehydrogenase</fullName>
        <ecNumber evidence="4">1.3.8.7</ecNumber>
        <ecNumber evidence="5">1.3.8.8</ecNumber>
    </recommendedName>
</protein>
<dbReference type="EC" id="1.3.8.7" evidence="4"/>
<comment type="caution">
    <text evidence="18">The sequence shown here is derived from an EMBL/GenBank/DDBJ whole genome shotgun (WGS) entry which is preliminary data.</text>
</comment>
<evidence type="ECO:0000256" key="4">
    <source>
        <dbReference type="ARBA" id="ARBA00012033"/>
    </source>
</evidence>
<comment type="similarity">
    <text evidence="3">Belongs to the acyl-CoA dehydrogenase family.</text>
</comment>
<evidence type="ECO:0000259" key="15">
    <source>
        <dbReference type="Pfam" id="PF00441"/>
    </source>
</evidence>
<proteinExistence type="inferred from homology"/>
<dbReference type="EC" id="1.3.8.8" evidence="5"/>
<gene>
    <name evidence="18" type="primary">fadE_1</name>
    <name evidence="18" type="ORF">VHP8226_00647</name>
</gene>
<dbReference type="Gene3D" id="1.10.540.10">
    <property type="entry name" value="Acyl-CoA dehydrogenase/oxidase, N-terminal domain"/>
    <property type="match status" value="1"/>
</dbReference>
<dbReference type="InterPro" id="IPR015396">
    <property type="entry name" value="FadE_C"/>
</dbReference>
<evidence type="ECO:0000256" key="9">
    <source>
        <dbReference type="ARBA" id="ARBA00022832"/>
    </source>
</evidence>
<keyword evidence="9" id="KW-0276">Fatty acid metabolism</keyword>
<dbReference type="InterPro" id="IPR047634">
    <property type="entry name" value="FadE"/>
</dbReference>
<dbReference type="PANTHER" id="PTHR48083:SF18">
    <property type="entry name" value="ACYL-COENZYME A DEHYDROGENASE"/>
    <property type="match status" value="1"/>
</dbReference>
<dbReference type="Gene3D" id="2.40.110.10">
    <property type="entry name" value="Butyryl-CoA Dehydrogenase, subunit A, domain 2"/>
    <property type="match status" value="1"/>
</dbReference>
<keyword evidence="14" id="KW-0472">Membrane</keyword>
<dbReference type="NCBIfam" id="NF009586">
    <property type="entry name" value="PRK13026.1"/>
    <property type="match status" value="1"/>
</dbReference>
<accession>A0ABN8DDI6</accession>
<evidence type="ECO:0000256" key="6">
    <source>
        <dbReference type="ARBA" id="ARBA00020144"/>
    </source>
</evidence>
<feature type="transmembrane region" description="Helical" evidence="14">
    <location>
        <begin position="49"/>
        <end position="68"/>
    </location>
</feature>